<dbReference type="PANTHER" id="PTHR18952">
    <property type="entry name" value="CARBONIC ANHYDRASE"/>
    <property type="match status" value="1"/>
</dbReference>
<evidence type="ECO:0000256" key="3">
    <source>
        <dbReference type="ARBA" id="ARBA00022723"/>
    </source>
</evidence>
<evidence type="ECO:0000259" key="6">
    <source>
        <dbReference type="PROSITE" id="PS51144"/>
    </source>
</evidence>
<dbReference type="Pfam" id="PF00194">
    <property type="entry name" value="Carb_anhydrase"/>
    <property type="match status" value="1"/>
</dbReference>
<dbReference type="GO" id="GO:0004089">
    <property type="term" value="F:carbonate dehydratase activity"/>
    <property type="evidence" value="ECO:0007669"/>
    <property type="project" value="UniProtKB-EC"/>
</dbReference>
<dbReference type="PROSITE" id="PS51144">
    <property type="entry name" value="ALPHA_CA_2"/>
    <property type="match status" value="1"/>
</dbReference>
<dbReference type="SMART" id="SM01057">
    <property type="entry name" value="Carb_anhydrase"/>
    <property type="match status" value="1"/>
</dbReference>
<dbReference type="AlphaFoldDB" id="A0A0K8VXF9"/>
<feature type="domain" description="Alpha-carbonic anhydrase" evidence="6">
    <location>
        <begin position="44"/>
        <end position="300"/>
    </location>
</feature>
<dbReference type="EC" id="4.2.1.1" evidence="2"/>
<evidence type="ECO:0000256" key="2">
    <source>
        <dbReference type="ARBA" id="ARBA00012925"/>
    </source>
</evidence>
<dbReference type="EMBL" id="GDHF01025490">
    <property type="protein sequence ID" value="JAI26824.1"/>
    <property type="molecule type" value="Transcribed_RNA"/>
</dbReference>
<accession>A0A0K8VXF9</accession>
<dbReference type="SUPFAM" id="SSF51069">
    <property type="entry name" value="Carbonic anhydrase"/>
    <property type="match status" value="1"/>
</dbReference>
<sequence length="349" mass="39278">MAANLAVSVEKFAYFLEKMQTYNLNAATLLALMCCNVFGVTFANDFAYNGAMGPDHWGEQFSTCSGKHQSPINIDSVNVIRRTYPPLIPDNFGSQTIGAEILNNGHTVVVRLEYAGERPTVSGGPLVGKFVFEQLHFHWGDNDTFGSEDRINNVSFPAELHMVFRNTKYPNFEEAAAKSNGVAVLAYFYKITRKNNFQYDEFTELLEHVVKPGTVAKFSNPPLLWHFSHIGIDDYYTYIGSLTTPPCSEDVSWIDFKEPIHISANQIERFRHLHTNDNSPMTHNYRPLQPLNDRTVYSSLTLREPNRRIKQPPSDIPFVDNMVGGATMQKPFVVGVATIMLSLSLLNAV</sequence>
<dbReference type="EMBL" id="GDHF01033479">
    <property type="protein sequence ID" value="JAI18835.1"/>
    <property type="molecule type" value="Transcribed_RNA"/>
</dbReference>
<evidence type="ECO:0000256" key="4">
    <source>
        <dbReference type="ARBA" id="ARBA00022833"/>
    </source>
</evidence>
<dbReference type="OrthoDB" id="429145at2759"/>
<keyword evidence="5" id="KW-0325">Glycoprotein</keyword>
<evidence type="ECO:0000313" key="8">
    <source>
        <dbReference type="EMBL" id="JAI26824.1"/>
    </source>
</evidence>
<dbReference type="InterPro" id="IPR001148">
    <property type="entry name" value="CA_dom"/>
</dbReference>
<organism evidence="9">
    <name type="scientific">Bactrocera latifrons</name>
    <name type="common">Malaysian fruit fly</name>
    <name type="synonym">Chaetodacus latifrons</name>
    <dbReference type="NCBI Taxonomy" id="174628"/>
    <lineage>
        <taxon>Eukaryota</taxon>
        <taxon>Metazoa</taxon>
        <taxon>Ecdysozoa</taxon>
        <taxon>Arthropoda</taxon>
        <taxon>Hexapoda</taxon>
        <taxon>Insecta</taxon>
        <taxon>Pterygota</taxon>
        <taxon>Neoptera</taxon>
        <taxon>Endopterygota</taxon>
        <taxon>Diptera</taxon>
        <taxon>Brachycera</taxon>
        <taxon>Muscomorpha</taxon>
        <taxon>Tephritoidea</taxon>
        <taxon>Tephritidae</taxon>
        <taxon>Bactrocera</taxon>
        <taxon>Bactrocera</taxon>
    </lineage>
</organism>
<dbReference type="InterPro" id="IPR036398">
    <property type="entry name" value="CA_dom_sf"/>
</dbReference>
<evidence type="ECO:0000313" key="9">
    <source>
        <dbReference type="EMBL" id="JAI43578.1"/>
    </source>
</evidence>
<evidence type="ECO:0000256" key="5">
    <source>
        <dbReference type="ARBA" id="ARBA00023180"/>
    </source>
</evidence>
<dbReference type="GO" id="GO:0008270">
    <property type="term" value="F:zinc ion binding"/>
    <property type="evidence" value="ECO:0007669"/>
    <property type="project" value="InterPro"/>
</dbReference>
<dbReference type="FunFam" id="3.10.200.10:FF:000003">
    <property type="entry name" value="Carbonic anhydrase 12"/>
    <property type="match status" value="1"/>
</dbReference>
<reference evidence="9" key="1">
    <citation type="submission" date="2015-06" db="EMBL/GenBank/DDBJ databases">
        <authorList>
            <person name="Hoefler B.C."/>
            <person name="Straight P.D."/>
        </authorList>
    </citation>
    <scope>NUCLEOTIDE SEQUENCE</scope>
</reference>
<evidence type="ECO:0000256" key="1">
    <source>
        <dbReference type="ARBA" id="ARBA00010718"/>
    </source>
</evidence>
<gene>
    <name evidence="9" type="primary">cahz_0</name>
    <name evidence="8" type="synonym">cahz_2</name>
    <name evidence="7" type="synonym">cahz_3</name>
    <name evidence="10" type="synonym">cahz_4</name>
    <name evidence="8" type="ORF">c1_g1_i1</name>
    <name evidence="9" type="ORF">c1_g1_i2</name>
    <name evidence="10" type="ORF">c1_g1_i5</name>
    <name evidence="7" type="ORF">c1_g1_i6</name>
</gene>
<dbReference type="InterPro" id="IPR023561">
    <property type="entry name" value="Carbonic_anhydrase_a-class"/>
</dbReference>
<dbReference type="EMBL" id="GDHF01004385">
    <property type="protein sequence ID" value="JAI47929.1"/>
    <property type="molecule type" value="Transcribed_RNA"/>
</dbReference>
<protein>
    <recommendedName>
        <fullName evidence="2">carbonic anhydrase</fullName>
        <ecNumber evidence="2">4.2.1.1</ecNumber>
    </recommendedName>
</protein>
<dbReference type="EMBL" id="GDHF01008736">
    <property type="protein sequence ID" value="JAI43578.1"/>
    <property type="molecule type" value="Transcribed_RNA"/>
</dbReference>
<dbReference type="Gene3D" id="3.10.200.10">
    <property type="entry name" value="Alpha carbonic anhydrase"/>
    <property type="match status" value="1"/>
</dbReference>
<proteinExistence type="inferred from homology"/>
<dbReference type="GeneID" id="108978372"/>
<evidence type="ECO:0000313" key="7">
    <source>
        <dbReference type="EMBL" id="JAI18835.1"/>
    </source>
</evidence>
<keyword evidence="3" id="KW-0479">Metal-binding</keyword>
<evidence type="ECO:0000313" key="10">
    <source>
        <dbReference type="EMBL" id="JAI47929.1"/>
    </source>
</evidence>
<dbReference type="GO" id="GO:0005737">
    <property type="term" value="C:cytoplasm"/>
    <property type="evidence" value="ECO:0007669"/>
    <property type="project" value="TreeGrafter"/>
</dbReference>
<dbReference type="PANTHER" id="PTHR18952:SF124">
    <property type="entry name" value="CARBONIC ANHYDRASE 7"/>
    <property type="match status" value="1"/>
</dbReference>
<comment type="similarity">
    <text evidence="1">Belongs to the alpha-carbonic anhydrase family.</text>
</comment>
<name>A0A0K8VXF9_BACLA</name>
<dbReference type="CDD" id="cd00326">
    <property type="entry name" value="alpha_CA"/>
    <property type="match status" value="1"/>
</dbReference>
<keyword evidence="4" id="KW-0862">Zinc</keyword>